<reference evidence="3" key="1">
    <citation type="journal article" date="2011" name="Nature">
        <title>Genome sequence and analysis of the tuber crop potato.</title>
        <authorList>
            <consortium name="The Potato Genome Sequencing Consortium"/>
        </authorList>
    </citation>
    <scope>NUCLEOTIDE SEQUENCE [LARGE SCALE GENOMIC DNA]</scope>
    <source>
        <strain evidence="3">cv. DM1-3 516 R44</strain>
    </source>
</reference>
<sequence length="262" mass="27664">MWNHGGGLRSVGQSTNHSTYLWFPSEPNFLGLLTYGGDPRTVGQLRNLGTMAPKKAPAVAAKGRCKSMALTRPLIDEDTDAENDPTYVPPTGRTSPTAPQTTHNQSKEVVPDVVTASQFDNEDIWIGSPAGSAFGSESASASGSASRSAIGSSSHVRAASSDEATSAGYILVPPNTDPTSVTEEPNRWDFGVLVWHCDKLIEATKTLDIGLIRDEANLAAPTREPQVNVTLLGADIVADVEQMQDADPTPPATTDYTTASPS</sequence>
<feature type="compositionally biased region" description="Polar residues" evidence="1">
    <location>
        <begin position="92"/>
        <end position="104"/>
    </location>
</feature>
<protein>
    <submittedName>
        <fullName evidence="2">Integrase core domain containing protein</fullName>
    </submittedName>
</protein>
<accession>M1DWY6</accession>
<feature type="compositionally biased region" description="Low complexity" evidence="1">
    <location>
        <begin position="252"/>
        <end position="262"/>
    </location>
</feature>
<dbReference type="AlphaFoldDB" id="M1DWY6"/>
<dbReference type="EnsemblPlants" id="PGSC0003DMT400095733">
    <property type="protein sequence ID" value="PGSC0003DMT400095733"/>
    <property type="gene ID" value="PGSC0003DMG400045304"/>
</dbReference>
<evidence type="ECO:0000313" key="3">
    <source>
        <dbReference type="Proteomes" id="UP000011115"/>
    </source>
</evidence>
<dbReference type="InParanoid" id="M1DWY6"/>
<keyword evidence="3" id="KW-1185">Reference proteome</keyword>
<dbReference type="HOGENOM" id="CLU_1063227_0_0_1"/>
<evidence type="ECO:0000256" key="1">
    <source>
        <dbReference type="SAM" id="MobiDB-lite"/>
    </source>
</evidence>
<organism evidence="2 3">
    <name type="scientific">Solanum tuberosum</name>
    <name type="common">Potato</name>
    <dbReference type="NCBI Taxonomy" id="4113"/>
    <lineage>
        <taxon>Eukaryota</taxon>
        <taxon>Viridiplantae</taxon>
        <taxon>Streptophyta</taxon>
        <taxon>Embryophyta</taxon>
        <taxon>Tracheophyta</taxon>
        <taxon>Spermatophyta</taxon>
        <taxon>Magnoliopsida</taxon>
        <taxon>eudicotyledons</taxon>
        <taxon>Gunneridae</taxon>
        <taxon>Pentapetalae</taxon>
        <taxon>asterids</taxon>
        <taxon>lamiids</taxon>
        <taxon>Solanales</taxon>
        <taxon>Solanaceae</taxon>
        <taxon>Solanoideae</taxon>
        <taxon>Solaneae</taxon>
        <taxon>Solanum</taxon>
    </lineage>
</organism>
<reference evidence="2" key="2">
    <citation type="submission" date="2015-06" db="UniProtKB">
        <authorList>
            <consortium name="EnsemblPlants"/>
        </authorList>
    </citation>
    <scope>IDENTIFICATION</scope>
    <source>
        <strain evidence="2">DM1-3 516 R44</strain>
    </source>
</reference>
<dbReference type="PaxDb" id="4113-PGSC0003DMT400095733"/>
<feature type="region of interest" description="Disordered" evidence="1">
    <location>
        <begin position="72"/>
        <end position="109"/>
    </location>
</feature>
<feature type="region of interest" description="Disordered" evidence="1">
    <location>
        <begin position="242"/>
        <end position="262"/>
    </location>
</feature>
<dbReference type="Gramene" id="PGSC0003DMT400095733">
    <property type="protein sequence ID" value="PGSC0003DMT400095733"/>
    <property type="gene ID" value="PGSC0003DMG400045304"/>
</dbReference>
<name>M1DWY6_SOLTU</name>
<proteinExistence type="predicted"/>
<dbReference type="Proteomes" id="UP000011115">
    <property type="component" value="Unassembled WGS sequence"/>
</dbReference>
<evidence type="ECO:0000313" key="2">
    <source>
        <dbReference type="EnsemblPlants" id="PGSC0003DMT400095733"/>
    </source>
</evidence>